<dbReference type="STRING" id="280093.SAMN05443373_11629"/>
<feature type="domain" description="CusB-like beta-barrel" evidence="3">
    <location>
        <begin position="233"/>
        <end position="304"/>
    </location>
</feature>
<dbReference type="AlphaFoldDB" id="A0A1M5TXQ5"/>
<reference evidence="6" key="2">
    <citation type="submission" date="2016-11" db="EMBL/GenBank/DDBJ databases">
        <authorList>
            <person name="Varghese N."/>
            <person name="Submissions S."/>
        </authorList>
    </citation>
    <scope>NUCLEOTIDE SEQUENCE [LARGE SCALE GENOMIC DNA]</scope>
    <source>
        <strain evidence="6">DSM 19729</strain>
    </source>
</reference>
<dbReference type="OrthoDB" id="869610at2"/>
<reference evidence="4 7" key="3">
    <citation type="submission" date="2018-03" db="EMBL/GenBank/DDBJ databases">
        <title>Genomic Encyclopedia of Archaeal and Bacterial Type Strains, Phase II (KMG-II): from individual species to whole genera.</title>
        <authorList>
            <person name="Goeker M."/>
        </authorList>
    </citation>
    <scope>NUCLEOTIDE SEQUENCE [LARGE SCALE GENOMIC DNA]</scope>
    <source>
        <strain evidence="4 7">DSM 17797</strain>
    </source>
</reference>
<dbReference type="InterPro" id="IPR058792">
    <property type="entry name" value="Beta-barrel_RND_2"/>
</dbReference>
<dbReference type="GO" id="GO:1990281">
    <property type="term" value="C:efflux pump complex"/>
    <property type="evidence" value="ECO:0007669"/>
    <property type="project" value="TreeGrafter"/>
</dbReference>
<dbReference type="Pfam" id="PF25954">
    <property type="entry name" value="Beta-barrel_RND_2"/>
    <property type="match status" value="1"/>
</dbReference>
<evidence type="ECO:0000313" key="5">
    <source>
        <dbReference type="EMBL" id="SHH55509.1"/>
    </source>
</evidence>
<dbReference type="EMBL" id="PVUB01000006">
    <property type="protein sequence ID" value="PRZ22898.1"/>
    <property type="molecule type" value="Genomic_DNA"/>
</dbReference>
<keyword evidence="7" id="KW-1185">Reference proteome</keyword>
<dbReference type="Gene3D" id="2.40.30.170">
    <property type="match status" value="1"/>
</dbReference>
<evidence type="ECO:0000259" key="3">
    <source>
        <dbReference type="Pfam" id="PF25954"/>
    </source>
</evidence>
<dbReference type="GO" id="GO:0015562">
    <property type="term" value="F:efflux transmembrane transporter activity"/>
    <property type="evidence" value="ECO:0007669"/>
    <property type="project" value="TreeGrafter"/>
</dbReference>
<protein>
    <submittedName>
        <fullName evidence="4">RND family efflux transporter MFP subunit</fullName>
    </submittedName>
    <submittedName>
        <fullName evidence="5">RND family efflux transporter, MFP subunit</fullName>
    </submittedName>
</protein>
<proteinExistence type="inferred from homology"/>
<dbReference type="Proteomes" id="UP000184384">
    <property type="component" value="Unassembled WGS sequence"/>
</dbReference>
<evidence type="ECO:0000313" key="7">
    <source>
        <dbReference type="Proteomes" id="UP000237771"/>
    </source>
</evidence>
<dbReference type="PANTHER" id="PTHR30469">
    <property type="entry name" value="MULTIDRUG RESISTANCE PROTEIN MDTA"/>
    <property type="match status" value="1"/>
</dbReference>
<sequence>MKYEKFFPLIALFLLFSCSKSREGIKPDNGSVTESVYASGIIKANDQYTVFSTVNGILQKIKVVAGQPVYQGELLFEIESEKAALNTENSRLAYQLSLQSSQFIQDKIAEMELKVQSAKDKLTLDESIYSRNKKIRSLEGISEVDFEGIELAYKSSKLNYEATQRQLAQLRAQLKNDQNRNNINLKINEKSQSDFNIKSAFSGKLFDVLVKEGALVTTQTPLAIIGKSNSFLLELEVDENDMVRVQLGQKALVTMDSYKGKVFEAMVDKIYPIMDERSRTFKIEAHFVNPPKKLYPNLTAEANIVIRTKGNALTIPKAYLMDNEYVLVNDNEKRKVKTGLSDYQKVEILEGLKADEMIYKPKQ</sequence>
<organism evidence="5 6">
    <name type="scientific">Flavobacterium granuli</name>
    <dbReference type="NCBI Taxonomy" id="280093"/>
    <lineage>
        <taxon>Bacteria</taxon>
        <taxon>Pseudomonadati</taxon>
        <taxon>Bacteroidota</taxon>
        <taxon>Flavobacteriia</taxon>
        <taxon>Flavobacteriales</taxon>
        <taxon>Flavobacteriaceae</taxon>
        <taxon>Flavobacterium</taxon>
    </lineage>
</organism>
<dbReference type="Gene3D" id="2.40.420.20">
    <property type="match status" value="1"/>
</dbReference>
<reference evidence="5" key="1">
    <citation type="submission" date="2016-11" db="EMBL/GenBank/DDBJ databases">
        <authorList>
            <person name="Jaros S."/>
            <person name="Januszkiewicz K."/>
            <person name="Wedrychowicz H."/>
        </authorList>
    </citation>
    <scope>NUCLEOTIDE SEQUENCE [LARGE SCALE GENOMIC DNA]</scope>
    <source>
        <strain evidence="5">DSM 19729</strain>
    </source>
</reference>
<name>A0A1M5TXQ5_9FLAO</name>
<dbReference type="PANTHER" id="PTHR30469:SF15">
    <property type="entry name" value="HLYD FAMILY OF SECRETION PROTEINS"/>
    <property type="match status" value="1"/>
</dbReference>
<dbReference type="RefSeq" id="WP_072946008.1">
    <property type="nucleotide sequence ID" value="NZ_FQWO01000016.1"/>
</dbReference>
<dbReference type="Gene3D" id="1.10.287.470">
    <property type="entry name" value="Helix hairpin bin"/>
    <property type="match status" value="1"/>
</dbReference>
<evidence type="ECO:0000256" key="2">
    <source>
        <dbReference type="SAM" id="Coils"/>
    </source>
</evidence>
<dbReference type="InterPro" id="IPR006143">
    <property type="entry name" value="RND_pump_MFP"/>
</dbReference>
<feature type="coiled-coil region" evidence="2">
    <location>
        <begin position="153"/>
        <end position="180"/>
    </location>
</feature>
<gene>
    <name evidence="4" type="ORF">BC624_106148</name>
    <name evidence="5" type="ORF">SAMN05443373_11629</name>
</gene>
<dbReference type="NCBIfam" id="TIGR01730">
    <property type="entry name" value="RND_mfp"/>
    <property type="match status" value="1"/>
</dbReference>
<evidence type="ECO:0000256" key="1">
    <source>
        <dbReference type="ARBA" id="ARBA00009477"/>
    </source>
</evidence>
<dbReference type="PROSITE" id="PS51257">
    <property type="entry name" value="PROKAR_LIPOPROTEIN"/>
    <property type="match status" value="1"/>
</dbReference>
<dbReference type="SUPFAM" id="SSF111369">
    <property type="entry name" value="HlyD-like secretion proteins"/>
    <property type="match status" value="1"/>
</dbReference>
<evidence type="ECO:0000313" key="6">
    <source>
        <dbReference type="Proteomes" id="UP000184384"/>
    </source>
</evidence>
<dbReference type="Proteomes" id="UP000237771">
    <property type="component" value="Unassembled WGS sequence"/>
</dbReference>
<evidence type="ECO:0000313" key="4">
    <source>
        <dbReference type="EMBL" id="PRZ22898.1"/>
    </source>
</evidence>
<comment type="similarity">
    <text evidence="1">Belongs to the membrane fusion protein (MFP) (TC 8.A.1) family.</text>
</comment>
<dbReference type="Gene3D" id="2.40.50.100">
    <property type="match status" value="1"/>
</dbReference>
<dbReference type="EMBL" id="FQWO01000016">
    <property type="protein sequence ID" value="SHH55509.1"/>
    <property type="molecule type" value="Genomic_DNA"/>
</dbReference>
<keyword evidence="2" id="KW-0175">Coiled coil</keyword>
<accession>A0A1M5TXQ5</accession>